<name>A0A9K3ECJ1_HELAN</name>
<comment type="caution">
    <text evidence="1">The sequence shown here is derived from an EMBL/GenBank/DDBJ whole genome shotgun (WGS) entry which is preliminary data.</text>
</comment>
<reference evidence="1" key="2">
    <citation type="submission" date="2020-06" db="EMBL/GenBank/DDBJ databases">
        <title>Helianthus annuus Genome sequencing and assembly Release 2.</title>
        <authorList>
            <person name="Gouzy J."/>
            <person name="Langlade N."/>
            <person name="Munos S."/>
        </authorList>
    </citation>
    <scope>NUCLEOTIDE SEQUENCE</scope>
    <source>
        <tissue evidence="1">Leaves</tissue>
    </source>
</reference>
<sequence length="112" mass="13023">MSFFERGISWSNGLEDEKRECVDEFGPSVCWRSRPDGRGHIDVTARGIGIDTVSPAKKRFLYNLSIKLHQQKKISSTHLMHYISSNYLLVEHKEELQTNLPYDTSRPKQQQE</sequence>
<dbReference type="EMBL" id="MNCJ02000329">
    <property type="protein sequence ID" value="KAF5771067.1"/>
    <property type="molecule type" value="Genomic_DNA"/>
</dbReference>
<proteinExistence type="predicted"/>
<dbReference type="Gramene" id="mRNA:HanXRQr2_Chr14g0666431">
    <property type="protein sequence ID" value="CDS:HanXRQr2_Chr14g0666431.1"/>
    <property type="gene ID" value="HanXRQr2_Chr14g0666431"/>
</dbReference>
<organism evidence="1 2">
    <name type="scientific">Helianthus annuus</name>
    <name type="common">Common sunflower</name>
    <dbReference type="NCBI Taxonomy" id="4232"/>
    <lineage>
        <taxon>Eukaryota</taxon>
        <taxon>Viridiplantae</taxon>
        <taxon>Streptophyta</taxon>
        <taxon>Embryophyta</taxon>
        <taxon>Tracheophyta</taxon>
        <taxon>Spermatophyta</taxon>
        <taxon>Magnoliopsida</taxon>
        <taxon>eudicotyledons</taxon>
        <taxon>Gunneridae</taxon>
        <taxon>Pentapetalae</taxon>
        <taxon>asterids</taxon>
        <taxon>campanulids</taxon>
        <taxon>Asterales</taxon>
        <taxon>Asteraceae</taxon>
        <taxon>Asteroideae</taxon>
        <taxon>Heliantheae alliance</taxon>
        <taxon>Heliantheae</taxon>
        <taxon>Helianthus</taxon>
    </lineage>
</organism>
<evidence type="ECO:0000313" key="1">
    <source>
        <dbReference type="EMBL" id="KAF5771067.1"/>
    </source>
</evidence>
<reference evidence="1" key="1">
    <citation type="journal article" date="2017" name="Nature">
        <title>The sunflower genome provides insights into oil metabolism, flowering and Asterid evolution.</title>
        <authorList>
            <person name="Badouin H."/>
            <person name="Gouzy J."/>
            <person name="Grassa C.J."/>
            <person name="Murat F."/>
            <person name="Staton S.E."/>
            <person name="Cottret L."/>
            <person name="Lelandais-Briere C."/>
            <person name="Owens G.L."/>
            <person name="Carrere S."/>
            <person name="Mayjonade B."/>
            <person name="Legrand L."/>
            <person name="Gill N."/>
            <person name="Kane N.C."/>
            <person name="Bowers J.E."/>
            <person name="Hubner S."/>
            <person name="Bellec A."/>
            <person name="Berard A."/>
            <person name="Berges H."/>
            <person name="Blanchet N."/>
            <person name="Boniface M.C."/>
            <person name="Brunel D."/>
            <person name="Catrice O."/>
            <person name="Chaidir N."/>
            <person name="Claudel C."/>
            <person name="Donnadieu C."/>
            <person name="Faraut T."/>
            <person name="Fievet G."/>
            <person name="Helmstetter N."/>
            <person name="King M."/>
            <person name="Knapp S.J."/>
            <person name="Lai Z."/>
            <person name="Le Paslier M.C."/>
            <person name="Lippi Y."/>
            <person name="Lorenzon L."/>
            <person name="Mandel J.R."/>
            <person name="Marage G."/>
            <person name="Marchand G."/>
            <person name="Marquand E."/>
            <person name="Bret-Mestries E."/>
            <person name="Morien E."/>
            <person name="Nambeesan S."/>
            <person name="Nguyen T."/>
            <person name="Pegot-Espagnet P."/>
            <person name="Pouilly N."/>
            <person name="Raftis F."/>
            <person name="Sallet E."/>
            <person name="Schiex T."/>
            <person name="Thomas J."/>
            <person name="Vandecasteele C."/>
            <person name="Vares D."/>
            <person name="Vear F."/>
            <person name="Vautrin S."/>
            <person name="Crespi M."/>
            <person name="Mangin B."/>
            <person name="Burke J.M."/>
            <person name="Salse J."/>
            <person name="Munos S."/>
            <person name="Vincourt P."/>
            <person name="Rieseberg L.H."/>
            <person name="Langlade N.B."/>
        </authorList>
    </citation>
    <scope>NUCLEOTIDE SEQUENCE</scope>
    <source>
        <tissue evidence="1">Leaves</tissue>
    </source>
</reference>
<keyword evidence="2" id="KW-1185">Reference proteome</keyword>
<dbReference type="Proteomes" id="UP000215914">
    <property type="component" value="Unassembled WGS sequence"/>
</dbReference>
<dbReference type="AlphaFoldDB" id="A0A9K3ECJ1"/>
<accession>A0A9K3ECJ1</accession>
<gene>
    <name evidence="1" type="ORF">HanXRQr2_Chr14g0666431</name>
</gene>
<protein>
    <submittedName>
        <fullName evidence="1">Uncharacterized protein</fullName>
    </submittedName>
</protein>
<evidence type="ECO:0000313" key="2">
    <source>
        <dbReference type="Proteomes" id="UP000215914"/>
    </source>
</evidence>